<evidence type="ECO:0000313" key="1">
    <source>
        <dbReference type="EMBL" id="SVD18331.1"/>
    </source>
</evidence>
<accession>A0A382TAG0</accession>
<sequence>SISLGQWTTFQLDESSYLSKKSKTIFRTAGFAATHNFPVDITEKNRIAIGLSTLKGVSANGFFPMISGKMTVSWNLSLRGRMAAYSAEEGTIQAYGWGLSLNPSKDKEISKWIINLDSGKLNSNDALIVSAIQASATRQYNLNKFPVYFGFGLNILNANPKLLLDKKYQGKKEIQTNFINVGTKISMDGLSLIPQLWFGSQYTMVSVNIVGTF</sequence>
<reference evidence="1" key="1">
    <citation type="submission" date="2018-05" db="EMBL/GenBank/DDBJ databases">
        <authorList>
            <person name="Lanie J.A."/>
            <person name="Ng W.-L."/>
            <person name="Kazmierczak K.M."/>
            <person name="Andrzejewski T.M."/>
            <person name="Davidsen T.M."/>
            <person name="Wayne K.J."/>
            <person name="Tettelin H."/>
            <person name="Glass J.I."/>
            <person name="Rusch D."/>
            <person name="Podicherti R."/>
            <person name="Tsui H.-C.T."/>
            <person name="Winkler M.E."/>
        </authorList>
    </citation>
    <scope>NUCLEOTIDE SEQUENCE</scope>
</reference>
<protein>
    <recommendedName>
        <fullName evidence="2">Outer membrane protein beta-barrel domain-containing protein</fullName>
    </recommendedName>
</protein>
<feature type="non-terminal residue" evidence="1">
    <location>
        <position position="1"/>
    </location>
</feature>
<name>A0A382TAG0_9ZZZZ</name>
<gene>
    <name evidence="1" type="ORF">METZ01_LOCUS371185</name>
</gene>
<dbReference type="EMBL" id="UINC01134658">
    <property type="protein sequence ID" value="SVD18331.1"/>
    <property type="molecule type" value="Genomic_DNA"/>
</dbReference>
<dbReference type="AlphaFoldDB" id="A0A382TAG0"/>
<organism evidence="1">
    <name type="scientific">marine metagenome</name>
    <dbReference type="NCBI Taxonomy" id="408172"/>
    <lineage>
        <taxon>unclassified sequences</taxon>
        <taxon>metagenomes</taxon>
        <taxon>ecological metagenomes</taxon>
    </lineage>
</organism>
<proteinExistence type="predicted"/>
<evidence type="ECO:0008006" key="2">
    <source>
        <dbReference type="Google" id="ProtNLM"/>
    </source>
</evidence>